<organism evidence="2">
    <name type="scientific">uncultured bacterium</name>
    <name type="common">gcode 4</name>
    <dbReference type="NCBI Taxonomy" id="1234023"/>
    <lineage>
        <taxon>Bacteria</taxon>
        <taxon>environmental samples</taxon>
    </lineage>
</organism>
<feature type="transmembrane region" description="Helical" evidence="1">
    <location>
        <begin position="118"/>
        <end position="136"/>
    </location>
</feature>
<protein>
    <submittedName>
        <fullName evidence="2">Uncharacterized protein</fullName>
    </submittedName>
</protein>
<keyword evidence="1" id="KW-1133">Transmembrane helix</keyword>
<dbReference type="EMBL" id="AMFJ01000073">
    <property type="protein sequence ID" value="EKE29930.1"/>
    <property type="molecule type" value="Genomic_DNA"/>
</dbReference>
<keyword evidence="1" id="KW-0472">Membrane</keyword>
<evidence type="ECO:0000256" key="1">
    <source>
        <dbReference type="SAM" id="Phobius"/>
    </source>
</evidence>
<evidence type="ECO:0000313" key="2">
    <source>
        <dbReference type="EMBL" id="EKE29930.1"/>
    </source>
</evidence>
<accession>K2H258</accession>
<comment type="caution">
    <text evidence="2">The sequence shown here is derived from an EMBL/GenBank/DDBJ whole genome shotgun (WGS) entry which is preliminary data.</text>
</comment>
<reference evidence="2" key="1">
    <citation type="journal article" date="2012" name="Science">
        <title>Fermentation, hydrogen, and sulfur metabolism in multiple uncultivated bacterial phyla.</title>
        <authorList>
            <person name="Wrighton K.C."/>
            <person name="Thomas B.C."/>
            <person name="Sharon I."/>
            <person name="Miller C.S."/>
            <person name="Castelle C.J."/>
            <person name="VerBerkmoes N.C."/>
            <person name="Wilkins M.J."/>
            <person name="Hettich R.L."/>
            <person name="Lipton M.S."/>
            <person name="Williams K.H."/>
            <person name="Long P.E."/>
            <person name="Banfield J.F."/>
        </authorList>
    </citation>
    <scope>NUCLEOTIDE SEQUENCE [LARGE SCALE GENOMIC DNA]</scope>
</reference>
<keyword evidence="1" id="KW-0812">Transmembrane</keyword>
<sequence>MKKISHKVLLGIFSVLWLIIIISWCNDLYSNYKLAQKSKIINAEVTWNEKSYKTRSSRLDSYYPIVKYECEWSSKQQTLYSGKLNKVEKYETWSIIKLHCLKSWNSVSVNYEIEYKTWYFLIFIWVSLLLFLSIFVRNEFKK</sequence>
<gene>
    <name evidence="2" type="ORF">ACD_2C00073G0018</name>
</gene>
<name>K2H258_9BACT</name>
<dbReference type="AlphaFoldDB" id="K2H258"/>
<proteinExistence type="predicted"/>